<feature type="region of interest" description="Disordered" evidence="1">
    <location>
        <begin position="84"/>
        <end position="157"/>
    </location>
</feature>
<dbReference type="OMA" id="HPAHEFT"/>
<evidence type="ECO:0000256" key="1">
    <source>
        <dbReference type="SAM" id="MobiDB-lite"/>
    </source>
</evidence>
<dbReference type="InParanoid" id="S2JL69"/>
<dbReference type="EMBL" id="KE123917">
    <property type="protein sequence ID" value="EPB90704.1"/>
    <property type="molecule type" value="Genomic_DNA"/>
</dbReference>
<gene>
    <name evidence="2" type="ORF">HMPREF1544_02448</name>
</gene>
<feature type="compositionally biased region" description="Low complexity" evidence="1">
    <location>
        <begin position="1"/>
        <end position="17"/>
    </location>
</feature>
<dbReference type="Proteomes" id="UP000014254">
    <property type="component" value="Unassembled WGS sequence"/>
</dbReference>
<dbReference type="OrthoDB" id="5552418at2759"/>
<keyword evidence="3" id="KW-1185">Reference proteome</keyword>
<dbReference type="AlphaFoldDB" id="S2JL69"/>
<sequence>MAEESTVSVSETVESTSNGTQDSLLIQLVKQENDNGALASHPDPSIELKVEQDTIMTEAAPIRNESSMKNDSVVKIEAVEVEAAAQKDDTPVEPSLSSSSLLSSDVSVEPQQQQPSLQQQQQQQPTQSQQPTAQSEQPSSLITPDTVSTSTVKTTTSTTTPAITNNYVSVNASTSNPVPESVAITTENTAANVYATQNAEPIPASSGQSMQTANIQATQMPTSAPVQNVNVNALVAQSTTPAQTTATTTTTTTTPTTPTTQAAATQSTIPAPASTTQAPQSQAITDATPPTTTTTTAINTPATATSLPVATPPTPAPAPTPITTFEEIQKQLKNTLDHVEQRNMVSGFQTLSKATGAVVDHCEQLGLTSDDHPYNAIDREQFWAGLNNCWLYALAQRHEPSSDAERLTDQHLYSLREMVVSWADKLERFGLVDYEMGWWEADILAAIDGILAMNYAAAQAAAQAVVAQAAAALFGEDVNM</sequence>
<dbReference type="VEuPathDB" id="FungiDB:HMPREF1544_02448"/>
<dbReference type="eggNOG" id="ENOG502S0NF">
    <property type="taxonomic scope" value="Eukaryota"/>
</dbReference>
<name>S2JL69_MUCC1</name>
<feature type="compositionally biased region" description="Low complexity" evidence="1">
    <location>
        <begin position="95"/>
        <end position="157"/>
    </location>
</feature>
<evidence type="ECO:0000313" key="2">
    <source>
        <dbReference type="EMBL" id="EPB90704.1"/>
    </source>
</evidence>
<organism evidence="2 3">
    <name type="scientific">Mucor circinelloides f. circinelloides (strain 1006PhL)</name>
    <name type="common">Mucormycosis agent</name>
    <name type="synonym">Calyptromyces circinelloides</name>
    <dbReference type="NCBI Taxonomy" id="1220926"/>
    <lineage>
        <taxon>Eukaryota</taxon>
        <taxon>Fungi</taxon>
        <taxon>Fungi incertae sedis</taxon>
        <taxon>Mucoromycota</taxon>
        <taxon>Mucoromycotina</taxon>
        <taxon>Mucoromycetes</taxon>
        <taxon>Mucorales</taxon>
        <taxon>Mucorineae</taxon>
        <taxon>Mucoraceae</taxon>
        <taxon>Mucor</taxon>
    </lineage>
</organism>
<reference evidence="3" key="1">
    <citation type="submission" date="2013-05" db="EMBL/GenBank/DDBJ databases">
        <title>The Genome sequence of Mucor circinelloides f. circinelloides 1006PhL.</title>
        <authorList>
            <consortium name="The Broad Institute Genomics Platform"/>
            <person name="Cuomo C."/>
            <person name="Earl A."/>
            <person name="Findley K."/>
            <person name="Lee S.C."/>
            <person name="Walker B."/>
            <person name="Young S."/>
            <person name="Zeng Q."/>
            <person name="Gargeya S."/>
            <person name="Fitzgerald M."/>
            <person name="Haas B."/>
            <person name="Abouelleil A."/>
            <person name="Allen A.W."/>
            <person name="Alvarado L."/>
            <person name="Arachchi H.M."/>
            <person name="Berlin A.M."/>
            <person name="Chapman S.B."/>
            <person name="Gainer-Dewar J."/>
            <person name="Goldberg J."/>
            <person name="Griggs A."/>
            <person name="Gujja S."/>
            <person name="Hansen M."/>
            <person name="Howarth C."/>
            <person name="Imamovic A."/>
            <person name="Ireland A."/>
            <person name="Larimer J."/>
            <person name="McCowan C."/>
            <person name="Murphy C."/>
            <person name="Pearson M."/>
            <person name="Poon T.W."/>
            <person name="Priest M."/>
            <person name="Roberts A."/>
            <person name="Saif S."/>
            <person name="Shea T."/>
            <person name="Sisk P."/>
            <person name="Sykes S."/>
            <person name="Wortman J."/>
            <person name="Nusbaum C."/>
            <person name="Birren B."/>
        </authorList>
    </citation>
    <scope>NUCLEOTIDE SEQUENCE [LARGE SCALE GENOMIC DNA]</scope>
    <source>
        <strain evidence="3">1006PhL</strain>
    </source>
</reference>
<proteinExistence type="predicted"/>
<feature type="region of interest" description="Disordered" evidence="1">
    <location>
        <begin position="239"/>
        <end position="290"/>
    </location>
</feature>
<feature type="compositionally biased region" description="Low complexity" evidence="1">
    <location>
        <begin position="239"/>
        <end position="276"/>
    </location>
</feature>
<protein>
    <submittedName>
        <fullName evidence="2">Uncharacterized protein</fullName>
    </submittedName>
</protein>
<feature type="region of interest" description="Disordered" evidence="1">
    <location>
        <begin position="1"/>
        <end position="28"/>
    </location>
</feature>
<accession>S2JL69</accession>
<evidence type="ECO:0000313" key="3">
    <source>
        <dbReference type="Proteomes" id="UP000014254"/>
    </source>
</evidence>